<dbReference type="OrthoDB" id="3464637at2"/>
<dbReference type="RefSeq" id="WP_132117714.1">
    <property type="nucleotide sequence ID" value="NZ_SLWS01000004.1"/>
</dbReference>
<dbReference type="EMBL" id="SLWS01000004">
    <property type="protein sequence ID" value="TCO59650.1"/>
    <property type="molecule type" value="Genomic_DNA"/>
</dbReference>
<proteinExistence type="predicted"/>
<dbReference type="AlphaFoldDB" id="A0A4V2S7E8"/>
<accession>A0A4V2S7E8</accession>
<sequence>MPARPAEAEIRRTLPLPGTYPCGLTWDHATLWHSDQLAGEIYAIDPLTGTVSRTLRCPTVRADLAFDGEWLCQVGMRPKRLVLVDRRTGEQAGLRQVLPANGRLTGIELGPDGMWMCLRGPTVLQLRDYPAMTLLREHPVAGSEPSGLTWADGMVLHADLVERRIRATDPATGTELGSVDVPGNPTGMTWDGTHVWYCDFPGRRICALRLDDILGR</sequence>
<dbReference type="SUPFAM" id="SSF50969">
    <property type="entry name" value="YVTN repeat-like/Quinoprotein amine dehydrogenase"/>
    <property type="match status" value="1"/>
</dbReference>
<evidence type="ECO:0000313" key="2">
    <source>
        <dbReference type="Proteomes" id="UP000295680"/>
    </source>
</evidence>
<comment type="caution">
    <text evidence="1">The sequence shown here is derived from an EMBL/GenBank/DDBJ whole genome shotgun (WGS) entry which is preliminary data.</text>
</comment>
<keyword evidence="2" id="KW-1185">Reference proteome</keyword>
<gene>
    <name evidence="1" type="ORF">EV192_104493</name>
</gene>
<reference evidence="1 2" key="1">
    <citation type="submission" date="2019-03" db="EMBL/GenBank/DDBJ databases">
        <title>Genomic Encyclopedia of Type Strains, Phase IV (KMG-IV): sequencing the most valuable type-strain genomes for metagenomic binning, comparative biology and taxonomic classification.</title>
        <authorList>
            <person name="Goeker M."/>
        </authorList>
    </citation>
    <scope>NUCLEOTIDE SEQUENCE [LARGE SCALE GENOMIC DNA]</scope>
    <source>
        <strain evidence="1 2">DSM 45934</strain>
    </source>
</reference>
<organism evidence="1 2">
    <name type="scientific">Actinocrispum wychmicini</name>
    <dbReference type="NCBI Taxonomy" id="1213861"/>
    <lineage>
        <taxon>Bacteria</taxon>
        <taxon>Bacillati</taxon>
        <taxon>Actinomycetota</taxon>
        <taxon>Actinomycetes</taxon>
        <taxon>Pseudonocardiales</taxon>
        <taxon>Pseudonocardiaceae</taxon>
        <taxon>Actinocrispum</taxon>
    </lineage>
</organism>
<dbReference type="InterPro" id="IPR011044">
    <property type="entry name" value="Quino_amine_DH_bsu"/>
</dbReference>
<evidence type="ECO:0008006" key="3">
    <source>
        <dbReference type="Google" id="ProtNLM"/>
    </source>
</evidence>
<dbReference type="Gene3D" id="2.130.10.10">
    <property type="entry name" value="YVTN repeat-like/Quinoprotein amine dehydrogenase"/>
    <property type="match status" value="1"/>
</dbReference>
<evidence type="ECO:0000313" key="1">
    <source>
        <dbReference type="EMBL" id="TCO59650.1"/>
    </source>
</evidence>
<name>A0A4V2S7E8_9PSEU</name>
<dbReference type="Proteomes" id="UP000295680">
    <property type="component" value="Unassembled WGS sequence"/>
</dbReference>
<protein>
    <recommendedName>
        <fullName evidence="3">Glutamine cyclotransferase</fullName>
    </recommendedName>
</protein>
<dbReference type="InterPro" id="IPR015943">
    <property type="entry name" value="WD40/YVTN_repeat-like_dom_sf"/>
</dbReference>